<protein>
    <recommendedName>
        <fullName evidence="5">Lipoprotein</fullName>
    </recommendedName>
</protein>
<reference evidence="4" key="1">
    <citation type="journal article" date="2019" name="Int. J. Syst. Evol. Microbiol.">
        <title>The Global Catalogue of Microorganisms (GCM) 10K type strain sequencing project: providing services to taxonomists for standard genome sequencing and annotation.</title>
        <authorList>
            <consortium name="The Broad Institute Genomics Platform"/>
            <consortium name="The Broad Institute Genome Sequencing Center for Infectious Disease"/>
            <person name="Wu L."/>
            <person name="Ma J."/>
        </authorList>
    </citation>
    <scope>NUCLEOTIDE SEQUENCE [LARGE SCALE GENOMIC DNA]</scope>
    <source>
        <strain evidence="4">TBRC 1826</strain>
    </source>
</reference>
<dbReference type="Pfam" id="PF03640">
    <property type="entry name" value="Lipoprotein_15"/>
    <property type="match status" value="6"/>
</dbReference>
<evidence type="ECO:0000256" key="2">
    <source>
        <dbReference type="SAM" id="SignalP"/>
    </source>
</evidence>
<proteinExistence type="predicted"/>
<dbReference type="InterPro" id="IPR005297">
    <property type="entry name" value="Lipoprotein_repeat"/>
</dbReference>
<feature type="signal peptide" evidence="2">
    <location>
        <begin position="1"/>
        <end position="20"/>
    </location>
</feature>
<feature type="chain" id="PRO_5047381496" description="Lipoprotein" evidence="2">
    <location>
        <begin position="21"/>
        <end position="456"/>
    </location>
</feature>
<dbReference type="PANTHER" id="PTHR39335:SF1">
    <property type="entry name" value="BLL4220 PROTEIN"/>
    <property type="match status" value="1"/>
</dbReference>
<keyword evidence="4" id="KW-1185">Reference proteome</keyword>
<dbReference type="Proteomes" id="UP001595847">
    <property type="component" value="Unassembled WGS sequence"/>
</dbReference>
<keyword evidence="2" id="KW-0732">Signal</keyword>
<feature type="region of interest" description="Disordered" evidence="1">
    <location>
        <begin position="161"/>
        <end position="180"/>
    </location>
</feature>
<evidence type="ECO:0000256" key="1">
    <source>
        <dbReference type="SAM" id="MobiDB-lite"/>
    </source>
</evidence>
<organism evidence="3 4">
    <name type="scientific">Nocardiopsis sediminis</name>
    <dbReference type="NCBI Taxonomy" id="1778267"/>
    <lineage>
        <taxon>Bacteria</taxon>
        <taxon>Bacillati</taxon>
        <taxon>Actinomycetota</taxon>
        <taxon>Actinomycetes</taxon>
        <taxon>Streptosporangiales</taxon>
        <taxon>Nocardiopsidaceae</taxon>
        <taxon>Nocardiopsis</taxon>
    </lineage>
</organism>
<dbReference type="EMBL" id="JBHSBH010000006">
    <property type="protein sequence ID" value="MFC3996055.1"/>
    <property type="molecule type" value="Genomic_DNA"/>
</dbReference>
<dbReference type="PANTHER" id="PTHR39335">
    <property type="entry name" value="BLL4220 PROTEIN"/>
    <property type="match status" value="1"/>
</dbReference>
<gene>
    <name evidence="3" type="ORF">ACFOVU_09035</name>
</gene>
<accession>A0ABV8FIX4</accession>
<evidence type="ECO:0000313" key="4">
    <source>
        <dbReference type="Proteomes" id="UP001595847"/>
    </source>
</evidence>
<feature type="region of interest" description="Disordered" evidence="1">
    <location>
        <begin position="432"/>
        <end position="456"/>
    </location>
</feature>
<evidence type="ECO:0000313" key="3">
    <source>
        <dbReference type="EMBL" id="MFC3996055.1"/>
    </source>
</evidence>
<sequence length="456" mass="47160">MRRRNTFIAVAAGAAGLVMAAGLTSAFSDQVNPPGQAADDSLEQSGDGYFPSALEISGDGDAGVTLVDDQGFTLYRFDEDSSEPPTSNCSGDCETQWPPALTNGDVEFAGDTSVLGTVEREDGTEQITVGGWPVYRYAGDAAPGDTEGEGAGGTWWSVAPTGQKAQDADAEGAAGGGGGGGDQVVLQTAEDAELGNILTDGEGFSLYRFDEDTADPPASNCEGDCATAWPPVLSSDDIEFDGDASILGTVQREDGSEQVTVDGWPIYRYAEDAEPGDVEGEGAAGTWWTISPNGMRAAEDNDDGRDENGEWLEGYCPTGIETVNHPELGEILTDNEGFTLYRFDEDTADPPASNCNGDCAEAWPPVLDMDTFTFDGDQSQLDSVARDNGMEQVTIGGWPVYRYAEDTAPGDVNGHGVSGTWFAVTPDGGKAEEAAGAGAAGDEAAAPSGSGSGGGY</sequence>
<dbReference type="RefSeq" id="WP_378531771.1">
    <property type="nucleotide sequence ID" value="NZ_JBHSBH010000006.1"/>
</dbReference>
<feature type="compositionally biased region" description="Low complexity" evidence="1">
    <location>
        <begin position="434"/>
        <end position="449"/>
    </location>
</feature>
<comment type="caution">
    <text evidence="3">The sequence shown here is derived from an EMBL/GenBank/DDBJ whole genome shotgun (WGS) entry which is preliminary data.</text>
</comment>
<name>A0ABV8FIX4_9ACTN</name>
<evidence type="ECO:0008006" key="5">
    <source>
        <dbReference type="Google" id="ProtNLM"/>
    </source>
</evidence>